<evidence type="ECO:0000313" key="2">
    <source>
        <dbReference type="Proteomes" id="UP000647416"/>
    </source>
</evidence>
<protein>
    <submittedName>
        <fullName evidence="1">PBSX family phage terminase large subunit</fullName>
    </submittedName>
</protein>
<accession>A0A926F911</accession>
<reference evidence="1" key="1">
    <citation type="submission" date="2020-08" db="EMBL/GenBank/DDBJ databases">
        <title>Genome public.</title>
        <authorList>
            <person name="Liu C."/>
            <person name="Sun Q."/>
        </authorList>
    </citation>
    <scope>NUCLEOTIDE SEQUENCE</scope>
    <source>
        <strain evidence="1">NSJ-50</strain>
    </source>
</reference>
<dbReference type="EMBL" id="JACRTE010000004">
    <property type="protein sequence ID" value="MBC8596165.1"/>
    <property type="molecule type" value="Genomic_DNA"/>
</dbReference>
<dbReference type="Pfam" id="PF03237">
    <property type="entry name" value="Terminase_6N"/>
    <property type="match status" value="1"/>
</dbReference>
<comment type="caution">
    <text evidence="1">The sequence shown here is derived from an EMBL/GenBank/DDBJ whole genome shotgun (WGS) entry which is preliminary data.</text>
</comment>
<organism evidence="1 2">
    <name type="scientific">Qingrenia yutianensis</name>
    <dbReference type="NCBI Taxonomy" id="2763676"/>
    <lineage>
        <taxon>Bacteria</taxon>
        <taxon>Bacillati</taxon>
        <taxon>Bacillota</taxon>
        <taxon>Clostridia</taxon>
        <taxon>Eubacteriales</taxon>
        <taxon>Oscillospiraceae</taxon>
        <taxon>Qingrenia</taxon>
    </lineage>
</organism>
<dbReference type="Gene3D" id="3.30.420.280">
    <property type="match status" value="1"/>
</dbReference>
<proteinExistence type="predicted"/>
<dbReference type="InterPro" id="IPR006437">
    <property type="entry name" value="Phage_terminase_lsu"/>
</dbReference>
<dbReference type="Proteomes" id="UP000647416">
    <property type="component" value="Unassembled WGS sequence"/>
</dbReference>
<dbReference type="InterPro" id="IPR052380">
    <property type="entry name" value="Viral_DNA_packaging_terminase"/>
</dbReference>
<sequence length="410" mass="46939">MSEIFTPPQKKILSDFKNGRLKRINLLDGSVRSGKTWISLVLWALWTASMPKNGGYLMVGKTLGTLKRNCLDTLAVLVGSKNFTYSLSKKEGILCGRRVYLEGASDARSESKIRGMTLCGAYCDELTLFNEEFFAMLLSRLSEPGAKLFATTNPDNPNHWLYKKYILRKGDLDFNLYKFLIGENLFLSRDYIENLKKEYTGVFYERFILGNWVAAEGVIYREFADASEEFIIDGIDEKDIMFASVGVDFGGNKSAHAFVCNGYTRGFEKVVTLDEFYLKERISPRELEERFIEFILKQQRKYRVYEAYCDSAETTLIEGLRLAAARRGVQIDIRLAKKGRITERIRFFNRLMSMRRYLILRGCKNTIDALCSAVWDDRAVGDMRLDNGILNVDSLDALEYATEPYFGDLG</sequence>
<dbReference type="AlphaFoldDB" id="A0A926F911"/>
<dbReference type="PANTHER" id="PTHR39184:SF1">
    <property type="entry name" value="PBSX PHAGE TERMINASE LARGE SUBUNIT"/>
    <property type="match status" value="1"/>
</dbReference>
<dbReference type="PANTHER" id="PTHR39184">
    <property type="match status" value="1"/>
</dbReference>
<dbReference type="Gene3D" id="3.40.50.300">
    <property type="entry name" value="P-loop containing nucleotide triphosphate hydrolases"/>
    <property type="match status" value="1"/>
</dbReference>
<dbReference type="NCBIfam" id="TIGR01547">
    <property type="entry name" value="phage_term_2"/>
    <property type="match status" value="1"/>
</dbReference>
<keyword evidence="2" id="KW-1185">Reference proteome</keyword>
<dbReference type="RefSeq" id="WP_178347382.1">
    <property type="nucleotide sequence ID" value="NZ_JACRTE010000004.1"/>
</dbReference>
<name>A0A926F911_9FIRM</name>
<dbReference type="InterPro" id="IPR027417">
    <property type="entry name" value="P-loop_NTPase"/>
</dbReference>
<evidence type="ECO:0000313" key="1">
    <source>
        <dbReference type="EMBL" id="MBC8596165.1"/>
    </source>
</evidence>
<gene>
    <name evidence="1" type="ORF">H8706_04685</name>
</gene>